<dbReference type="NCBIfam" id="TIGR01640">
    <property type="entry name" value="F_box_assoc_1"/>
    <property type="match status" value="1"/>
</dbReference>
<evidence type="ECO:0000313" key="2">
    <source>
        <dbReference type="EMBL" id="RID45959.1"/>
    </source>
</evidence>
<evidence type="ECO:0000313" key="3">
    <source>
        <dbReference type="Proteomes" id="UP000264353"/>
    </source>
</evidence>
<dbReference type="InterPro" id="IPR050233">
    <property type="entry name" value="A_thaliana_F-box"/>
</dbReference>
<dbReference type="AlphaFoldDB" id="A0A397XX71"/>
<dbReference type="InterPro" id="IPR036047">
    <property type="entry name" value="F-box-like_dom_sf"/>
</dbReference>
<dbReference type="PANTHER" id="PTHR47993:SF181">
    <property type="entry name" value="F-BOX ONLY PROTEIN 10-RELATED"/>
    <property type="match status" value="1"/>
</dbReference>
<name>A0A397XX71_BRACM</name>
<sequence>MGLLVEDILSRVPPIPLVRFRTVCKRWNTLFGDKTFINNHKMSTFQFILVTKSKIYSVSLNPEIEVRELSLDIPGLISQTPNDLADCNELLLFGMNKGAVACNPWLGKPDASRSQTADKNVYKTLVYCLKFAGTYRWKIHDFATYAWKDLVLEEPKQGTPRSNSSLSFHSTRAVSLNGSLNWVHDFSFSSETFSIFCHLPSEKNACKDALVLRVYRGVRFSLLQQCHITKKINIWVTKNNIASGCHRKVKWRNFMVALFPLFWLFVWSFRKLESFHAILLFRTDQIEAPTDG</sequence>
<dbReference type="EMBL" id="CM010636">
    <property type="protein sequence ID" value="RID45959.1"/>
    <property type="molecule type" value="Genomic_DNA"/>
</dbReference>
<proteinExistence type="predicted"/>
<dbReference type="InterPro" id="IPR006527">
    <property type="entry name" value="F-box-assoc_dom_typ1"/>
</dbReference>
<dbReference type="Proteomes" id="UP000264353">
    <property type="component" value="Chromosome A9"/>
</dbReference>
<dbReference type="InterPro" id="IPR017451">
    <property type="entry name" value="F-box-assoc_interact_dom"/>
</dbReference>
<dbReference type="Pfam" id="PF00646">
    <property type="entry name" value="F-box"/>
    <property type="match status" value="1"/>
</dbReference>
<dbReference type="Pfam" id="PF07734">
    <property type="entry name" value="FBA_1"/>
    <property type="match status" value="1"/>
</dbReference>
<evidence type="ECO:0000259" key="1">
    <source>
        <dbReference type="SMART" id="SM00256"/>
    </source>
</evidence>
<accession>A0A397XX71</accession>
<dbReference type="PANTHER" id="PTHR47993">
    <property type="entry name" value="OS09G0372900 PROTEIN-RELATED"/>
    <property type="match status" value="1"/>
</dbReference>
<gene>
    <name evidence="2" type="ORF">BRARA_I02653</name>
</gene>
<dbReference type="SMART" id="SM00256">
    <property type="entry name" value="FBOX"/>
    <property type="match status" value="1"/>
</dbReference>
<dbReference type="InterPro" id="IPR001810">
    <property type="entry name" value="F-box_dom"/>
</dbReference>
<reference evidence="2 3" key="1">
    <citation type="submission" date="2018-06" db="EMBL/GenBank/DDBJ databases">
        <title>WGS assembly of Brassica rapa FPsc.</title>
        <authorList>
            <person name="Bowman J."/>
            <person name="Kohchi T."/>
            <person name="Yamato K."/>
            <person name="Jenkins J."/>
            <person name="Shu S."/>
            <person name="Ishizaki K."/>
            <person name="Yamaoka S."/>
            <person name="Nishihama R."/>
            <person name="Nakamura Y."/>
            <person name="Berger F."/>
            <person name="Adam C."/>
            <person name="Aki S."/>
            <person name="Althoff F."/>
            <person name="Araki T."/>
            <person name="Arteaga-Vazquez M."/>
            <person name="Balasubrmanian S."/>
            <person name="Bauer D."/>
            <person name="Boehm C."/>
            <person name="Briginshaw L."/>
            <person name="Caballero-Perez J."/>
            <person name="Catarino B."/>
            <person name="Chen F."/>
            <person name="Chiyoda S."/>
            <person name="Chovatia M."/>
            <person name="Davies K."/>
            <person name="Delmans M."/>
            <person name="Demura T."/>
            <person name="Dierschke T."/>
            <person name="Dolan L."/>
            <person name="Dorantes-Acosta A."/>
            <person name="Eklund D."/>
            <person name="Florent S."/>
            <person name="Flores-Sandoval E."/>
            <person name="Fujiyama A."/>
            <person name="Fukuzawa H."/>
            <person name="Galik B."/>
            <person name="Grimanelli D."/>
            <person name="Grimwood J."/>
            <person name="Grossniklaus U."/>
            <person name="Hamada T."/>
            <person name="Haseloff J."/>
            <person name="Hetherington A."/>
            <person name="Higo A."/>
            <person name="Hirakawa Y."/>
            <person name="Hundley H."/>
            <person name="Ikeda Y."/>
            <person name="Inoue K."/>
            <person name="Inoue S."/>
            <person name="Ishida S."/>
            <person name="Jia Q."/>
            <person name="Kakita M."/>
            <person name="Kanazawa T."/>
            <person name="Kawai Y."/>
            <person name="Kawashima T."/>
            <person name="Kennedy M."/>
            <person name="Kinose K."/>
            <person name="Kinoshita T."/>
            <person name="Kohara Y."/>
            <person name="Koide E."/>
            <person name="Komatsu K."/>
            <person name="Kopischke S."/>
            <person name="Kubo M."/>
            <person name="Kyozuka J."/>
            <person name="Lagercrantz U."/>
            <person name="Lin S."/>
            <person name="Lindquist E."/>
            <person name="Lipzen A."/>
            <person name="Lu C."/>
            <person name="Luna E."/>
            <person name="Martienssen R."/>
            <person name="Minamino N."/>
            <person name="Mizutani M."/>
            <person name="Mizutani M."/>
            <person name="Mochizuki N."/>
            <person name="Monte I."/>
            <person name="Mosher R."/>
            <person name="Nagasaki H."/>
            <person name="Nakagami H."/>
            <person name="Naramoto S."/>
            <person name="Nishitani K."/>
            <person name="Ohtani M."/>
            <person name="Okamoto T."/>
            <person name="Okumura M."/>
            <person name="Phillips J."/>
            <person name="Pollak B."/>
            <person name="Reinders A."/>
            <person name="Roevekamp M."/>
            <person name="Sano R."/>
            <person name="Sawa S."/>
            <person name="Schmid M."/>
            <person name="Shirakawa M."/>
            <person name="Solano R."/>
            <person name="Spunde A."/>
            <person name="Suetsugu N."/>
            <person name="Sugano S."/>
            <person name="Sugiyama A."/>
            <person name="Sun R."/>
            <person name="Suzuki Y."/>
            <person name="Takenaka M."/>
            <person name="Takezawa D."/>
            <person name="Tomogane H."/>
            <person name="Tsuzuki M."/>
            <person name="Ueda T."/>
            <person name="Umeda M."/>
            <person name="Ward J."/>
            <person name="Watanabe Y."/>
            <person name="Yazaki K."/>
            <person name="Yokoyama R."/>
            <person name="Yoshitake Y."/>
            <person name="Yotsui I."/>
            <person name="Zachgo S."/>
            <person name="Schmutz J."/>
        </authorList>
    </citation>
    <scope>NUCLEOTIDE SEQUENCE [LARGE SCALE GENOMIC DNA]</scope>
    <source>
        <strain evidence="3">cv. B-3</strain>
    </source>
</reference>
<dbReference type="SUPFAM" id="SSF81383">
    <property type="entry name" value="F-box domain"/>
    <property type="match status" value="1"/>
</dbReference>
<protein>
    <recommendedName>
        <fullName evidence="1">F-box domain-containing protein</fullName>
    </recommendedName>
</protein>
<organism evidence="2 3">
    <name type="scientific">Brassica campestris</name>
    <name type="common">Field mustard</name>
    <dbReference type="NCBI Taxonomy" id="3711"/>
    <lineage>
        <taxon>Eukaryota</taxon>
        <taxon>Viridiplantae</taxon>
        <taxon>Streptophyta</taxon>
        <taxon>Embryophyta</taxon>
        <taxon>Tracheophyta</taxon>
        <taxon>Spermatophyta</taxon>
        <taxon>Magnoliopsida</taxon>
        <taxon>eudicotyledons</taxon>
        <taxon>Gunneridae</taxon>
        <taxon>Pentapetalae</taxon>
        <taxon>rosids</taxon>
        <taxon>malvids</taxon>
        <taxon>Brassicales</taxon>
        <taxon>Brassicaceae</taxon>
        <taxon>Brassiceae</taxon>
        <taxon>Brassica</taxon>
    </lineage>
</organism>
<feature type="domain" description="F-box" evidence="1">
    <location>
        <begin position="1"/>
        <end position="40"/>
    </location>
</feature>